<comment type="caution">
    <text evidence="2">The sequence shown here is derived from an EMBL/GenBank/DDBJ whole genome shotgun (WGS) entry which is preliminary data.</text>
</comment>
<evidence type="ECO:0000256" key="1">
    <source>
        <dbReference type="SAM" id="SignalP"/>
    </source>
</evidence>
<name>A0A7X6GXQ1_9RHOB</name>
<protein>
    <submittedName>
        <fullName evidence="2">Uncharacterized protein</fullName>
    </submittedName>
</protein>
<evidence type="ECO:0000313" key="2">
    <source>
        <dbReference type="EMBL" id="NKX44330.1"/>
    </source>
</evidence>
<gene>
    <name evidence="2" type="ORF">HCU73_06970</name>
</gene>
<feature type="signal peptide" evidence="1">
    <location>
        <begin position="1"/>
        <end position="19"/>
    </location>
</feature>
<evidence type="ECO:0000313" key="3">
    <source>
        <dbReference type="Proteomes" id="UP000526408"/>
    </source>
</evidence>
<proteinExistence type="predicted"/>
<dbReference type="AlphaFoldDB" id="A0A7X6GXQ1"/>
<dbReference type="EMBL" id="JAAZQQ010000002">
    <property type="protein sequence ID" value="NKX44330.1"/>
    <property type="molecule type" value="Genomic_DNA"/>
</dbReference>
<sequence>MRVVLGAILMVLWALPALAQEAGRMTVETGGETHGFVATGVWSEVYGYAAPALQIEVDAEHPDGTVVYLRFVAVEGQVSDILFRFREPDTAEVYGREWTEAPGFRVTLAELRREGDTVAVSGAFRGPILDPNAPDGRARIRGSFAVTLVEPIWPSR</sequence>
<accession>A0A7X6GXQ1</accession>
<organism evidence="2 3">
    <name type="scientific">Roseicyclus persicicus</name>
    <dbReference type="NCBI Taxonomy" id="2650661"/>
    <lineage>
        <taxon>Bacteria</taxon>
        <taxon>Pseudomonadati</taxon>
        <taxon>Pseudomonadota</taxon>
        <taxon>Alphaproteobacteria</taxon>
        <taxon>Rhodobacterales</taxon>
        <taxon>Roseobacteraceae</taxon>
        <taxon>Roseicyclus</taxon>
    </lineage>
</organism>
<reference evidence="2 3" key="1">
    <citation type="submission" date="2020-04" db="EMBL/GenBank/DDBJ databases">
        <authorList>
            <person name="Yoon J."/>
        </authorList>
    </citation>
    <scope>NUCLEOTIDE SEQUENCE [LARGE SCALE GENOMIC DNA]</scope>
    <source>
        <strain evidence="2 3">KMU-115</strain>
    </source>
</reference>
<dbReference type="RefSeq" id="WP_168622710.1">
    <property type="nucleotide sequence ID" value="NZ_JAAZQQ010000002.1"/>
</dbReference>
<keyword evidence="3" id="KW-1185">Reference proteome</keyword>
<keyword evidence="1" id="KW-0732">Signal</keyword>
<dbReference type="Proteomes" id="UP000526408">
    <property type="component" value="Unassembled WGS sequence"/>
</dbReference>
<feature type="chain" id="PRO_5030612859" evidence="1">
    <location>
        <begin position="20"/>
        <end position="156"/>
    </location>
</feature>